<name>A0A024V1D3_PLAFA</name>
<protein>
    <submittedName>
        <fullName evidence="1">Uncharacterized protein</fullName>
    </submittedName>
</protein>
<proteinExistence type="predicted"/>
<reference evidence="1 2" key="2">
    <citation type="submission" date="2013-02" db="EMBL/GenBank/DDBJ databases">
        <title>The Genome Sequence of Plasmodium falciparum Vietnam Oak-Knoll (FVO).</title>
        <authorList>
            <consortium name="The Broad Institute Genome Sequencing Platform"/>
            <consortium name="The Broad Institute Genome Sequencing Center for Infectious Disease"/>
            <person name="Neafsey D."/>
            <person name="Cheeseman I."/>
            <person name="Volkman S."/>
            <person name="Adams J."/>
            <person name="Walker B."/>
            <person name="Young S.K."/>
            <person name="Zeng Q."/>
            <person name="Gargeya S."/>
            <person name="Fitzgerald M."/>
            <person name="Haas B."/>
            <person name="Abouelleil A."/>
            <person name="Alvarado L."/>
            <person name="Arachchi H.M."/>
            <person name="Berlin A.M."/>
            <person name="Chapman S.B."/>
            <person name="Dewar J."/>
            <person name="Goldberg J."/>
            <person name="Griggs A."/>
            <person name="Gujja S."/>
            <person name="Hansen M."/>
            <person name="Howarth C."/>
            <person name="Imamovic A."/>
            <person name="Larimer J."/>
            <person name="McCowan C."/>
            <person name="Murphy C."/>
            <person name="Neiman D."/>
            <person name="Pearson M."/>
            <person name="Priest M."/>
            <person name="Roberts A."/>
            <person name="Saif S."/>
            <person name="Shea T."/>
            <person name="Sisk P."/>
            <person name="Sykes S."/>
            <person name="Wortman J."/>
            <person name="Nusbaum C."/>
            <person name="Birren B."/>
        </authorList>
    </citation>
    <scope>NUCLEOTIDE SEQUENCE [LARGE SCALE GENOMIC DNA]</scope>
    <source>
        <strain evidence="2">Vietnam Oak-Knoll (FVO)</strain>
    </source>
</reference>
<sequence length="77" mass="9129">MKDIRLVRQVLTHNIHLCIKRMKIINLQLMNGDFISSYLQNIQIDLPKNNLTTDIRINIQPDDHILQDKMEEKAFIT</sequence>
<dbReference type="AlphaFoldDB" id="A0A024V1D3"/>
<dbReference type="EMBL" id="KI925146">
    <property type="protein sequence ID" value="ETW16362.1"/>
    <property type="molecule type" value="Genomic_DNA"/>
</dbReference>
<dbReference type="Proteomes" id="UP000030690">
    <property type="component" value="Unassembled WGS sequence"/>
</dbReference>
<evidence type="ECO:0000313" key="2">
    <source>
        <dbReference type="Proteomes" id="UP000030690"/>
    </source>
</evidence>
<reference evidence="1 2" key="1">
    <citation type="submission" date="2013-02" db="EMBL/GenBank/DDBJ databases">
        <title>The Genome Annotation of Plasmodium falciparum Vietnam Oak-Knoll (FVO).</title>
        <authorList>
            <consortium name="The Broad Institute Genome Sequencing Platform"/>
            <consortium name="The Broad Institute Genome Sequencing Center for Infectious Disease"/>
            <person name="Neafsey D."/>
            <person name="Hoffman S."/>
            <person name="Volkman S."/>
            <person name="Rosenthal P."/>
            <person name="Walker B."/>
            <person name="Young S.K."/>
            <person name="Zeng Q."/>
            <person name="Gargeya S."/>
            <person name="Fitzgerald M."/>
            <person name="Haas B."/>
            <person name="Abouelleil A."/>
            <person name="Allen A.W."/>
            <person name="Alvarado L."/>
            <person name="Arachchi H.M."/>
            <person name="Berlin A.M."/>
            <person name="Chapman S.B."/>
            <person name="Gainer-Dewar J."/>
            <person name="Goldberg J."/>
            <person name="Griggs A."/>
            <person name="Gujja S."/>
            <person name="Hansen M."/>
            <person name="Howarth C."/>
            <person name="Imamovic A."/>
            <person name="Ireland A."/>
            <person name="Larimer J."/>
            <person name="McCowan C."/>
            <person name="Murphy C."/>
            <person name="Pearson M."/>
            <person name="Poon T.W."/>
            <person name="Priest M."/>
            <person name="Roberts A."/>
            <person name="Saif S."/>
            <person name="Shea T."/>
            <person name="Sisk P."/>
            <person name="Sykes S."/>
            <person name="Wortman J."/>
            <person name="Nusbaum C."/>
            <person name="Birren B."/>
        </authorList>
    </citation>
    <scope>NUCLEOTIDE SEQUENCE [LARGE SCALE GENOMIC DNA]</scope>
    <source>
        <strain evidence="2">Vietnam Oak-Knoll (FVO)</strain>
    </source>
</reference>
<gene>
    <name evidence="1" type="ORF">PFFVO_04619</name>
</gene>
<organism evidence="1 2">
    <name type="scientific">Plasmodium falciparum Vietnam Oak-Knoll</name>
    <name type="common">FVO</name>
    <dbReference type="NCBI Taxonomy" id="1036723"/>
    <lineage>
        <taxon>Eukaryota</taxon>
        <taxon>Sar</taxon>
        <taxon>Alveolata</taxon>
        <taxon>Apicomplexa</taxon>
        <taxon>Aconoidasida</taxon>
        <taxon>Haemosporida</taxon>
        <taxon>Plasmodiidae</taxon>
        <taxon>Plasmodium</taxon>
        <taxon>Plasmodium (Laverania)</taxon>
    </lineage>
</organism>
<accession>A0A024V1D3</accession>
<evidence type="ECO:0000313" key="1">
    <source>
        <dbReference type="EMBL" id="ETW16362.1"/>
    </source>
</evidence>